<dbReference type="AlphaFoldDB" id="A0AAU7W1E8"/>
<dbReference type="InterPro" id="IPR050832">
    <property type="entry name" value="Bact_Acetyltransf"/>
</dbReference>
<organism evidence="4">
    <name type="scientific">Microbacterium sp. A8/3-1</name>
    <dbReference type="NCBI Taxonomy" id="3160749"/>
    <lineage>
        <taxon>Bacteria</taxon>
        <taxon>Bacillati</taxon>
        <taxon>Actinomycetota</taxon>
        <taxon>Actinomycetes</taxon>
        <taxon>Micrococcales</taxon>
        <taxon>Microbacteriaceae</taxon>
        <taxon>Microbacterium</taxon>
    </lineage>
</organism>
<reference evidence="4" key="1">
    <citation type="submission" date="2024-06" db="EMBL/GenBank/DDBJ databases">
        <title>Draft genome sequence of Microbacterium sp. strain A8/3-1, isolated from Oxytropis tragacanthoides Fisch. ex DC. Root nodules in the Altai region of Russia.</title>
        <authorList>
            <person name="Sazanova A."/>
            <person name="Guro P."/>
            <person name="Kuznetsova I."/>
            <person name="Belimov A."/>
            <person name="Safronova V."/>
        </authorList>
    </citation>
    <scope>NUCLEOTIDE SEQUENCE</scope>
    <source>
        <strain evidence="4">A8/3-1</strain>
    </source>
</reference>
<sequence length="155" mass="17041">MSVRRALEADVDRLGSLSEGIQRLHAEGRPDLFRAPDREVLRAFLAEQLASGAILLISELDGAAAGYLLAEISARPANPFRQASKSLYVHHIAVDPALQRRRIGQELMDAAVAIGLAENVDAMRLDSWSFNTSAHAFFESEGFTPLNVVFERKLL</sequence>
<dbReference type="InterPro" id="IPR016181">
    <property type="entry name" value="Acyl_CoA_acyltransferase"/>
</dbReference>
<proteinExistence type="predicted"/>
<dbReference type="SUPFAM" id="SSF55729">
    <property type="entry name" value="Acyl-CoA N-acyltransferases (Nat)"/>
    <property type="match status" value="1"/>
</dbReference>
<dbReference type="GO" id="GO:0016747">
    <property type="term" value="F:acyltransferase activity, transferring groups other than amino-acyl groups"/>
    <property type="evidence" value="ECO:0007669"/>
    <property type="project" value="InterPro"/>
</dbReference>
<dbReference type="InterPro" id="IPR000182">
    <property type="entry name" value="GNAT_dom"/>
</dbReference>
<feature type="domain" description="N-acetyltransferase" evidence="3">
    <location>
        <begin position="1"/>
        <end position="155"/>
    </location>
</feature>
<evidence type="ECO:0000313" key="4">
    <source>
        <dbReference type="EMBL" id="XBX80477.1"/>
    </source>
</evidence>
<dbReference type="PROSITE" id="PS51186">
    <property type="entry name" value="GNAT"/>
    <property type="match status" value="1"/>
</dbReference>
<dbReference type="EMBL" id="CP158357">
    <property type="protein sequence ID" value="XBX80477.1"/>
    <property type="molecule type" value="Genomic_DNA"/>
</dbReference>
<dbReference type="PANTHER" id="PTHR43877">
    <property type="entry name" value="AMINOALKYLPHOSPHONATE N-ACETYLTRANSFERASE-RELATED-RELATED"/>
    <property type="match status" value="1"/>
</dbReference>
<keyword evidence="1" id="KW-0808">Transferase</keyword>
<dbReference type="Pfam" id="PF00583">
    <property type="entry name" value="Acetyltransf_1"/>
    <property type="match status" value="1"/>
</dbReference>
<evidence type="ECO:0000256" key="2">
    <source>
        <dbReference type="ARBA" id="ARBA00023315"/>
    </source>
</evidence>
<name>A0AAU7W1E8_9MICO</name>
<dbReference type="PANTHER" id="PTHR43877:SF1">
    <property type="entry name" value="ACETYLTRANSFERASE"/>
    <property type="match status" value="1"/>
</dbReference>
<dbReference type="RefSeq" id="WP_350353279.1">
    <property type="nucleotide sequence ID" value="NZ_CP158357.1"/>
</dbReference>
<dbReference type="CDD" id="cd04301">
    <property type="entry name" value="NAT_SF"/>
    <property type="match status" value="1"/>
</dbReference>
<protein>
    <submittedName>
        <fullName evidence="4">GNAT family N-acetyltransferase</fullName>
    </submittedName>
</protein>
<accession>A0AAU7W1E8</accession>
<keyword evidence="2" id="KW-0012">Acyltransferase</keyword>
<dbReference type="Gene3D" id="3.40.630.30">
    <property type="match status" value="1"/>
</dbReference>
<evidence type="ECO:0000256" key="1">
    <source>
        <dbReference type="ARBA" id="ARBA00022679"/>
    </source>
</evidence>
<gene>
    <name evidence="4" type="ORF">ABS642_10400</name>
</gene>
<evidence type="ECO:0000259" key="3">
    <source>
        <dbReference type="PROSITE" id="PS51186"/>
    </source>
</evidence>